<dbReference type="PANTHER" id="PTHR11645:SF0">
    <property type="entry name" value="PYRROLINE-5-CARBOXYLATE REDUCTASE 3"/>
    <property type="match status" value="1"/>
</dbReference>
<feature type="domain" description="Pyrroline-5-carboxylate reductase dimerisation" evidence="6">
    <location>
        <begin position="204"/>
        <end position="304"/>
    </location>
</feature>
<sequence length="317" mass="32783">MSAAVGKDGLTVTVLGCGNLATAIVNGVLSSLADLKAGKSEGTTLPERIPSRFIACVRSAKSAERVETTLKDHSSSVEVVRNDNVNAAKRADVVLLACKPYMVGGVLGEKGMADALRGTILVSVCAGVTVEDLEVALHGSVPTVTPEEDGRCRIIRAMCNTAAMVRQSMTIIATPSPPMSPYEDTLLTWIFKQIGDVVELPPTNMDAVTSLAGSGPAFFALVLEGAIDGGVAMGLPRAEAIRLATQTMRGATALVQSGEHPAILREKVSSPGGCTIGGTLVLEEGAVRGTMARAVREATVIASQLGQGVKNVNGTRF</sequence>
<dbReference type="InterPro" id="IPR000304">
    <property type="entry name" value="Pyrroline-COOH_reductase"/>
</dbReference>
<dbReference type="GO" id="GO:0004735">
    <property type="term" value="F:pyrroline-5-carboxylate reductase activity"/>
    <property type="evidence" value="ECO:0007669"/>
    <property type="project" value="InterPro"/>
</dbReference>
<feature type="binding site" evidence="4">
    <location>
        <begin position="15"/>
        <end position="20"/>
    </location>
    <ligand>
        <name>NADP(+)</name>
        <dbReference type="ChEBI" id="CHEBI:58349"/>
    </ligand>
</feature>
<dbReference type="OrthoDB" id="10263291at2759"/>
<gene>
    <name evidence="7" type="ORF">GMORB2_2197</name>
</gene>
<keyword evidence="3" id="KW-0560">Oxidoreductase</keyword>
<name>A0A9P5D2X4_9HYPO</name>
<reference evidence="7" key="1">
    <citation type="submission" date="2020-03" db="EMBL/GenBank/DDBJ databases">
        <title>Site-based positive gene gene selection in Geosmithia morbida across the United States reveals a broad range of putative effectors and factors for local host and environmental adapation.</title>
        <authorList>
            <person name="Onufrak A."/>
            <person name="Murdoch R.W."/>
            <person name="Gazis R."/>
            <person name="Huff M."/>
            <person name="Staton M."/>
            <person name="Klingeman W."/>
            <person name="Hadziabdic D."/>
        </authorList>
    </citation>
    <scope>NUCLEOTIDE SEQUENCE</scope>
    <source>
        <strain evidence="7">1262</strain>
    </source>
</reference>
<keyword evidence="8" id="KW-1185">Reference proteome</keyword>
<proteinExistence type="inferred from homology"/>
<dbReference type="Pfam" id="PF03807">
    <property type="entry name" value="F420_oxidored"/>
    <property type="match status" value="1"/>
</dbReference>
<feature type="binding site" evidence="4">
    <location>
        <begin position="97"/>
        <end position="100"/>
    </location>
    <ligand>
        <name>NADP(+)</name>
        <dbReference type="ChEBI" id="CHEBI:58349"/>
    </ligand>
</feature>
<dbReference type="GeneID" id="55968427"/>
<protein>
    <submittedName>
        <fullName evidence="7">Pyrroline-5-carboxylate reductase</fullName>
    </submittedName>
</protein>
<dbReference type="HAMAP" id="MF_01925">
    <property type="entry name" value="P5C_reductase"/>
    <property type="match status" value="1"/>
</dbReference>
<evidence type="ECO:0000256" key="4">
    <source>
        <dbReference type="PIRSR" id="PIRSR000193-1"/>
    </source>
</evidence>
<dbReference type="GO" id="GO:0055129">
    <property type="term" value="P:L-proline biosynthetic process"/>
    <property type="evidence" value="ECO:0007669"/>
    <property type="project" value="TreeGrafter"/>
</dbReference>
<dbReference type="PANTHER" id="PTHR11645">
    <property type="entry name" value="PYRROLINE-5-CARBOXYLATE REDUCTASE"/>
    <property type="match status" value="1"/>
</dbReference>
<dbReference type="AlphaFoldDB" id="A0A9P5D2X4"/>
<dbReference type="InterPro" id="IPR028939">
    <property type="entry name" value="P5C_Rdtase_cat_N"/>
</dbReference>
<dbReference type="Proteomes" id="UP000749293">
    <property type="component" value="Unassembled WGS sequence"/>
</dbReference>
<dbReference type="FunFam" id="1.10.3730.10:FF:000001">
    <property type="entry name" value="Pyrroline-5-carboxylate reductase"/>
    <property type="match status" value="1"/>
</dbReference>
<evidence type="ECO:0000259" key="5">
    <source>
        <dbReference type="Pfam" id="PF03807"/>
    </source>
</evidence>
<evidence type="ECO:0000256" key="2">
    <source>
        <dbReference type="ARBA" id="ARBA00022857"/>
    </source>
</evidence>
<dbReference type="Gene3D" id="1.10.3730.10">
    <property type="entry name" value="ProC C-terminal domain-like"/>
    <property type="match status" value="1"/>
</dbReference>
<evidence type="ECO:0000256" key="3">
    <source>
        <dbReference type="ARBA" id="ARBA00023002"/>
    </source>
</evidence>
<dbReference type="EMBL" id="JAANYQ010000013">
    <property type="protein sequence ID" value="KAF4121235.1"/>
    <property type="molecule type" value="Genomic_DNA"/>
</dbReference>
<evidence type="ECO:0000313" key="8">
    <source>
        <dbReference type="Proteomes" id="UP000749293"/>
    </source>
</evidence>
<evidence type="ECO:0000313" key="7">
    <source>
        <dbReference type="EMBL" id="KAF4121235.1"/>
    </source>
</evidence>
<dbReference type="Gene3D" id="3.40.50.720">
    <property type="entry name" value="NAD(P)-binding Rossmann-like Domain"/>
    <property type="match status" value="1"/>
</dbReference>
<keyword evidence="2 4" id="KW-0521">NADP</keyword>
<dbReference type="SUPFAM" id="SSF48179">
    <property type="entry name" value="6-phosphogluconate dehydrogenase C-terminal domain-like"/>
    <property type="match status" value="1"/>
</dbReference>
<dbReference type="InterPro" id="IPR008927">
    <property type="entry name" value="6-PGluconate_DH-like_C_sf"/>
</dbReference>
<dbReference type="RefSeq" id="XP_035319887.1">
    <property type="nucleotide sequence ID" value="XM_035464177.1"/>
</dbReference>
<accession>A0A9P5D2X4</accession>
<comment type="similarity">
    <text evidence="1">Belongs to the pyrroline-5-carboxylate reductase family.</text>
</comment>
<comment type="caution">
    <text evidence="7">The sequence shown here is derived from an EMBL/GenBank/DDBJ whole genome shotgun (WGS) entry which is preliminary data.</text>
</comment>
<organism evidence="7 8">
    <name type="scientific">Geosmithia morbida</name>
    <dbReference type="NCBI Taxonomy" id="1094350"/>
    <lineage>
        <taxon>Eukaryota</taxon>
        <taxon>Fungi</taxon>
        <taxon>Dikarya</taxon>
        <taxon>Ascomycota</taxon>
        <taxon>Pezizomycotina</taxon>
        <taxon>Sordariomycetes</taxon>
        <taxon>Hypocreomycetidae</taxon>
        <taxon>Hypocreales</taxon>
        <taxon>Bionectriaceae</taxon>
        <taxon>Geosmithia</taxon>
    </lineage>
</organism>
<dbReference type="InterPro" id="IPR036291">
    <property type="entry name" value="NAD(P)-bd_dom_sf"/>
</dbReference>
<evidence type="ECO:0000259" key="6">
    <source>
        <dbReference type="Pfam" id="PF14748"/>
    </source>
</evidence>
<dbReference type="Pfam" id="PF14748">
    <property type="entry name" value="P5CR_dimer"/>
    <property type="match status" value="1"/>
</dbReference>
<evidence type="ECO:0000256" key="1">
    <source>
        <dbReference type="ARBA" id="ARBA00005525"/>
    </source>
</evidence>
<dbReference type="InterPro" id="IPR029036">
    <property type="entry name" value="P5CR_dimer"/>
</dbReference>
<dbReference type="PIRSF" id="PIRSF000193">
    <property type="entry name" value="Pyrrol-5-carb_rd"/>
    <property type="match status" value="1"/>
</dbReference>
<feature type="domain" description="Pyrroline-5-carboxylate reductase catalytic N-terminal" evidence="5">
    <location>
        <begin position="12"/>
        <end position="127"/>
    </location>
</feature>
<dbReference type="NCBIfam" id="TIGR00112">
    <property type="entry name" value="proC"/>
    <property type="match status" value="1"/>
</dbReference>
<feature type="binding site" evidence="4">
    <location>
        <position position="84"/>
    </location>
    <ligand>
        <name>NADPH</name>
        <dbReference type="ChEBI" id="CHEBI:57783"/>
    </ligand>
</feature>
<dbReference type="SUPFAM" id="SSF51735">
    <property type="entry name" value="NAD(P)-binding Rossmann-fold domains"/>
    <property type="match status" value="1"/>
</dbReference>